<evidence type="ECO:0000313" key="3">
    <source>
        <dbReference type="EMBL" id="CAJ1410419.1"/>
    </source>
</evidence>
<name>A0AA36NK61_9DINO</name>
<keyword evidence="1" id="KW-1133">Transmembrane helix</keyword>
<dbReference type="SMART" id="SM01411">
    <property type="entry name" value="Ephrin_rec_like"/>
    <property type="match status" value="5"/>
</dbReference>
<dbReference type="Pfam" id="PF07699">
    <property type="entry name" value="Ephrin_rec_like"/>
    <property type="match status" value="2"/>
</dbReference>
<feature type="transmembrane region" description="Helical" evidence="1">
    <location>
        <begin position="487"/>
        <end position="515"/>
    </location>
</feature>
<reference evidence="3" key="1">
    <citation type="submission" date="2023-08" db="EMBL/GenBank/DDBJ databases">
        <authorList>
            <person name="Chen Y."/>
            <person name="Shah S."/>
            <person name="Dougan E. K."/>
            <person name="Thang M."/>
            <person name="Chan C."/>
        </authorList>
    </citation>
    <scope>NUCLEOTIDE SEQUENCE</scope>
</reference>
<feature type="transmembrane region" description="Helical" evidence="1">
    <location>
        <begin position="35"/>
        <end position="52"/>
    </location>
</feature>
<dbReference type="Gene3D" id="2.10.50.10">
    <property type="entry name" value="Tumor Necrosis Factor Receptor, subunit A, domain 2"/>
    <property type="match status" value="4"/>
</dbReference>
<feature type="transmembrane region" description="Helical" evidence="1">
    <location>
        <begin position="521"/>
        <end position="542"/>
    </location>
</feature>
<keyword evidence="1" id="KW-0472">Membrane</keyword>
<dbReference type="InterPro" id="IPR011641">
    <property type="entry name" value="Tyr-kin_ephrin_A/B_rcpt-like"/>
</dbReference>
<keyword evidence="1" id="KW-0812">Transmembrane</keyword>
<proteinExistence type="predicted"/>
<dbReference type="SUPFAM" id="SSF57184">
    <property type="entry name" value="Growth factor receptor domain"/>
    <property type="match status" value="2"/>
</dbReference>
<dbReference type="InterPro" id="IPR009030">
    <property type="entry name" value="Growth_fac_rcpt_cys_sf"/>
</dbReference>
<feature type="transmembrane region" description="Helical" evidence="1">
    <location>
        <begin position="275"/>
        <end position="303"/>
    </location>
</feature>
<keyword evidence="4" id="KW-1185">Reference proteome</keyword>
<feature type="transmembrane region" description="Helical" evidence="1">
    <location>
        <begin position="188"/>
        <end position="205"/>
    </location>
</feature>
<sequence length="872" mass="93936">MEQVDTASFDNLDEFVPKEPVRCISEKSLPIHDPAPWTLFVVFFCLVQGVAVPRRPTRPEKRAGFQHAASQRQVAVLIGFMTAMDIARPEIVRTTAAYQTLKSCSAAFRSGDRDFFPTSQQSERIQEFWSHSWQERAWKKSLTLMVLNNGLPAVLLGSIGSCMGMVLFLYGALPGYPRHAARHVPSSVWSQSLGLCCSALTFLFWQSGKRVFLDRACINQRDNDMKVEALYSLAGMLDRSDAMLVLWDATYAERLWCVFELSAFLKSRRGQAKPLVVVPTLLGPVSVAFFLTVLASFIPIIALPLPADDSIAGNVAGFLALGVGGALATVHVLRGFYRSVETMQRQLLSLQLEELKCCCCSIGHVTDDGEAVLCDRQVICECIARWYGSDIDFASHIRTEVVEVITATLEKNTFGFSWGICVGAPACWAAMDLIQHELMWKQVAGSRIILWLELAVCSLLWLGPFLSWCKYLAFRFRQKCSSFLREILTNLAVILLALPLVLFIAGTFIFCWLYVRVLYGEWPMVAAFALIFFPGWAVMLFFDRRARGFLGRWLQRHRETGAPSCSLCSPGSYNQQSRSTDCTGCAEGYYAPTSGATTCLACDSGTFSVGQGASSCRACEKGYYIPSTAQTSCLPCDPGYHGPTQGLSSCIICSAGSFSLAAAESCTSCPPGSFNPYAGQSACEPCPGGFYGIASSGATSFESCSACPLGTASPAPGAVGAASCVDCPAGRFTGNFSTEVCFECPEGRYSTVVGATTEAECVLCPLGTFSNSSGGSSLGDCEACAPGSFNSALGASECELCEAGRFSNATGAVASATCEACSPGRFSDEPGASGDAQCLSCPKTPPSLPARFAFQAQEKPEGCDSQCRRPDE</sequence>
<feature type="domain" description="Tyrosine-protein kinase ephrin type A/B receptor-like" evidence="2">
    <location>
        <begin position="720"/>
        <end position="761"/>
    </location>
</feature>
<comment type="caution">
    <text evidence="3">The sequence shown here is derived from an EMBL/GenBank/DDBJ whole genome shotgun (WGS) entry which is preliminary data.</text>
</comment>
<feature type="transmembrane region" description="Helical" evidence="1">
    <location>
        <begin position="146"/>
        <end position="168"/>
    </location>
</feature>
<protein>
    <recommendedName>
        <fullName evidence="2">Tyrosine-protein kinase ephrin type A/B receptor-like domain-containing protein</fullName>
    </recommendedName>
</protein>
<dbReference type="PANTHER" id="PTHR46967">
    <property type="entry name" value="INSULIN-LIKE GROWTH FACTOR BINDING PROTEIN,N-TERMINAL"/>
    <property type="match status" value="1"/>
</dbReference>
<dbReference type="Proteomes" id="UP001178507">
    <property type="component" value="Unassembled WGS sequence"/>
</dbReference>
<dbReference type="EMBL" id="CAUJNA010003816">
    <property type="protein sequence ID" value="CAJ1410419.1"/>
    <property type="molecule type" value="Genomic_DNA"/>
</dbReference>
<dbReference type="AlphaFoldDB" id="A0AA36NK61"/>
<organism evidence="3 4">
    <name type="scientific">Effrenium voratum</name>
    <dbReference type="NCBI Taxonomy" id="2562239"/>
    <lineage>
        <taxon>Eukaryota</taxon>
        <taxon>Sar</taxon>
        <taxon>Alveolata</taxon>
        <taxon>Dinophyceae</taxon>
        <taxon>Suessiales</taxon>
        <taxon>Symbiodiniaceae</taxon>
        <taxon>Effrenium</taxon>
    </lineage>
</organism>
<gene>
    <name evidence="3" type="ORF">EVOR1521_LOCUS31246</name>
</gene>
<accession>A0AA36NK61</accession>
<evidence type="ECO:0000259" key="2">
    <source>
        <dbReference type="Pfam" id="PF07699"/>
    </source>
</evidence>
<evidence type="ECO:0000313" key="4">
    <source>
        <dbReference type="Proteomes" id="UP001178507"/>
    </source>
</evidence>
<feature type="domain" description="Tyrosine-protein kinase ephrin type A/B receptor-like" evidence="2">
    <location>
        <begin position="656"/>
        <end position="704"/>
    </location>
</feature>
<dbReference type="SMART" id="SM00261">
    <property type="entry name" value="FU"/>
    <property type="match status" value="3"/>
</dbReference>
<feature type="transmembrane region" description="Helical" evidence="1">
    <location>
        <begin position="448"/>
        <end position="466"/>
    </location>
</feature>
<evidence type="ECO:0000256" key="1">
    <source>
        <dbReference type="SAM" id="Phobius"/>
    </source>
</evidence>
<feature type="transmembrane region" description="Helical" evidence="1">
    <location>
        <begin position="416"/>
        <end position="436"/>
    </location>
</feature>
<dbReference type="InterPro" id="IPR006212">
    <property type="entry name" value="Furin_repeat"/>
</dbReference>
<dbReference type="PANTHER" id="PTHR46967:SF1">
    <property type="entry name" value="KERATIN-ASSOCIATED PROTEIN 16-1-LIKE"/>
    <property type="match status" value="1"/>
</dbReference>
<feature type="transmembrane region" description="Helical" evidence="1">
    <location>
        <begin position="315"/>
        <end position="337"/>
    </location>
</feature>